<dbReference type="EMBL" id="MT141256">
    <property type="protein sequence ID" value="QJA57139.1"/>
    <property type="molecule type" value="Genomic_DNA"/>
</dbReference>
<protein>
    <submittedName>
        <fullName evidence="1">Uncharacterized protein</fullName>
    </submittedName>
</protein>
<reference evidence="1" key="1">
    <citation type="submission" date="2020-03" db="EMBL/GenBank/DDBJ databases">
        <title>The deep terrestrial virosphere.</title>
        <authorList>
            <person name="Holmfeldt K."/>
            <person name="Nilsson E."/>
            <person name="Simone D."/>
            <person name="Lopez-Fernandez M."/>
            <person name="Wu X."/>
            <person name="de Brujin I."/>
            <person name="Lundin D."/>
            <person name="Andersson A."/>
            <person name="Bertilsson S."/>
            <person name="Dopson M."/>
        </authorList>
    </citation>
    <scope>NUCLEOTIDE SEQUENCE</scope>
    <source>
        <strain evidence="1">MM415B01704</strain>
    </source>
</reference>
<organism evidence="1">
    <name type="scientific">viral metagenome</name>
    <dbReference type="NCBI Taxonomy" id="1070528"/>
    <lineage>
        <taxon>unclassified sequences</taxon>
        <taxon>metagenomes</taxon>
        <taxon>organismal metagenomes</taxon>
    </lineage>
</organism>
<evidence type="ECO:0000313" key="1">
    <source>
        <dbReference type="EMBL" id="QJA57139.1"/>
    </source>
</evidence>
<dbReference type="Gene3D" id="2.60.120.260">
    <property type="entry name" value="Galactose-binding domain-like"/>
    <property type="match status" value="1"/>
</dbReference>
<accession>A0A6M3II53</accession>
<sequence length="743" mass="80325">MADRTIHANEIILNGVKFPIDGFVRESLISRFPAAMRIGAPDYANEQLLSNWIINDATGGLLIEEMDESIHQDRYWWSTCDTRFRSNILLPPLPSGPLTLPSNVTAPSIVNANMETDAAGWTGGDRSAAQYHTGSYSWAIASGSAYQDLVWDDAYKGKAFVFGCWVYCEAGGATAVIIIDDAIGTSSSKVITGGAAWVHIYVTRTLAATATRLRLTITRTGASGSTFADDATLVGQTIGTVPLFVNFNSKQYAACGYTLVKMNAGNTGYDPVGCFPTVITDLVVGSDGNLLIYLGDSDYYWWMTTAELFYNTDASLANKGLRWDGKTWKMAANGRWWYTVTPSTASPAWTAADASGGLDDYTLTPKSLDVYRDANGNLIPYCATTKGLWAYDIDTSMWVETEVGLPEHTQAGMGLVVWQDGIYVSGGLSVKKYIAAGTATLTEVGLSQDDGLPQLRSGEIVKFIKGYDEFFALIDSTYEGATSRSQVVSYDGTGWRTWWEATADNKNMYAGIVTSVNKHQLLFSTTDGVYSIPLQRTSRNPKKVAGYTYNTSGIHISPRFDAGTKAFPKLATKLTLFLDDMSATETVAVSYQIDQAQGALTSAWTSLVAAQTADGVKEQTFGTNGVGVVFYDIQFRLALAQAGANTTSPIVKGMVLSFLKLLGRKKAWTFTISTSEAGRVGATPKELTDALSTILSTNTLMLFTFRDGSAAADTHYVIVQPYSSFTAAGPNWMGQANLTCVEV</sequence>
<gene>
    <name evidence="1" type="ORF">MM415B01704_0007</name>
</gene>
<dbReference type="AlphaFoldDB" id="A0A6M3II53"/>
<name>A0A6M3II53_9ZZZZ</name>
<proteinExistence type="predicted"/>